<sequence>MFEMHQIKLSQIFPNIYTIFATITMNVLTNIVIYTSCSNPICDLGFTIMKFLCVLWLFMVCFYFYFWLNKTIDIKDNFLIACIIVIAISFIMSILSIIMWCFLLLFALSKLDWRIA</sequence>
<evidence type="ECO:0000313" key="2">
    <source>
        <dbReference type="EMBL" id="AYV85533.1"/>
    </source>
</evidence>
<reference evidence="2" key="1">
    <citation type="submission" date="2018-10" db="EMBL/GenBank/DDBJ databases">
        <title>Hidden diversity of soil giant viruses.</title>
        <authorList>
            <person name="Schulz F."/>
            <person name="Alteio L."/>
            <person name="Goudeau D."/>
            <person name="Ryan E.M."/>
            <person name="Malmstrom R.R."/>
            <person name="Blanchard J."/>
            <person name="Woyke T."/>
        </authorList>
    </citation>
    <scope>NUCLEOTIDE SEQUENCE</scope>
    <source>
        <strain evidence="2">SAV1</strain>
    </source>
</reference>
<name>A0A3G5AIB3_9VIRU</name>
<keyword evidence="1" id="KW-0812">Transmembrane</keyword>
<proteinExistence type="predicted"/>
<gene>
    <name evidence="2" type="ORF">Satyrvirus21_17</name>
</gene>
<feature type="transmembrane region" description="Helical" evidence="1">
    <location>
        <begin position="46"/>
        <end position="66"/>
    </location>
</feature>
<evidence type="ECO:0000256" key="1">
    <source>
        <dbReference type="SAM" id="Phobius"/>
    </source>
</evidence>
<feature type="transmembrane region" description="Helical" evidence="1">
    <location>
        <begin position="12"/>
        <end position="34"/>
    </location>
</feature>
<keyword evidence="1" id="KW-1133">Transmembrane helix</keyword>
<organism evidence="2">
    <name type="scientific">Satyrvirus sp</name>
    <dbReference type="NCBI Taxonomy" id="2487771"/>
    <lineage>
        <taxon>Viruses</taxon>
        <taxon>Varidnaviria</taxon>
        <taxon>Bamfordvirae</taxon>
        <taxon>Nucleocytoviricota</taxon>
        <taxon>Megaviricetes</taxon>
        <taxon>Imitervirales</taxon>
        <taxon>Mimiviridae</taxon>
        <taxon>Megamimivirinae</taxon>
    </lineage>
</organism>
<dbReference type="EMBL" id="MK072457">
    <property type="protein sequence ID" value="AYV85533.1"/>
    <property type="molecule type" value="Genomic_DNA"/>
</dbReference>
<feature type="transmembrane region" description="Helical" evidence="1">
    <location>
        <begin position="78"/>
        <end position="108"/>
    </location>
</feature>
<keyword evidence="1" id="KW-0472">Membrane</keyword>
<protein>
    <submittedName>
        <fullName evidence="2">Uncharacterized protein</fullName>
    </submittedName>
</protein>
<accession>A0A3G5AIB3</accession>